<dbReference type="eggNOG" id="COG1157">
    <property type="taxonomic scope" value="Bacteria"/>
</dbReference>
<dbReference type="GO" id="GO:0008564">
    <property type="term" value="F:protein-exporting ATPase activity"/>
    <property type="evidence" value="ECO:0007669"/>
    <property type="project" value="UniProtKB-EC"/>
</dbReference>
<dbReference type="GO" id="GO:0030254">
    <property type="term" value="P:protein secretion by the type III secretion system"/>
    <property type="evidence" value="ECO:0007669"/>
    <property type="project" value="InterPro"/>
</dbReference>
<dbReference type="CDD" id="cd18117">
    <property type="entry name" value="ATP-synt_flagellum-secretory_path_III_N"/>
    <property type="match status" value="1"/>
</dbReference>
<dbReference type="Gene3D" id="3.40.50.12240">
    <property type="match status" value="1"/>
</dbReference>
<evidence type="ECO:0000256" key="19">
    <source>
        <dbReference type="ARBA" id="ARBA00026013"/>
    </source>
</evidence>
<evidence type="ECO:0000256" key="17">
    <source>
        <dbReference type="ARBA" id="ARBA00023225"/>
    </source>
</evidence>
<dbReference type="NCBIfam" id="TIGR01026">
    <property type="entry name" value="fliI_yscN"/>
    <property type="match status" value="1"/>
</dbReference>
<evidence type="ECO:0000259" key="21">
    <source>
        <dbReference type="SMART" id="SM00382"/>
    </source>
</evidence>
<dbReference type="InterPro" id="IPR050053">
    <property type="entry name" value="ATPase_alpha/beta_chains"/>
</dbReference>
<name>S3EI97_9GAMM</name>
<dbReference type="PROSITE" id="PS00152">
    <property type="entry name" value="ATPASE_ALPHA_BETA"/>
    <property type="match status" value="1"/>
</dbReference>
<keyword evidence="13" id="KW-1278">Translocase</keyword>
<evidence type="ECO:0000256" key="3">
    <source>
        <dbReference type="ARBA" id="ARBA00008936"/>
    </source>
</evidence>
<dbReference type="PANTHER" id="PTHR15184">
    <property type="entry name" value="ATP SYNTHASE"/>
    <property type="match status" value="1"/>
</dbReference>
<keyword evidence="11" id="KW-0067">ATP-binding</keyword>
<comment type="subcellular location">
    <subcellularLocation>
        <location evidence="2">Cytoplasm</location>
    </subcellularLocation>
    <subcellularLocation>
        <location evidence="1">Membrane</location>
    </subcellularLocation>
</comment>
<dbReference type="GO" id="GO:0044781">
    <property type="term" value="P:bacterial-type flagellum organization"/>
    <property type="evidence" value="ECO:0007669"/>
    <property type="project" value="UniProtKB-KW"/>
</dbReference>
<dbReference type="GO" id="GO:0046933">
    <property type="term" value="F:proton-transporting ATP synthase activity, rotational mechanism"/>
    <property type="evidence" value="ECO:0007669"/>
    <property type="project" value="TreeGrafter"/>
</dbReference>
<proteinExistence type="inferred from homology"/>
<reference evidence="22 23" key="1">
    <citation type="journal article" date="2014" name="Environ. Microbiol.">
        <title>Genomic signatures of obligate host dependence in the luminous bacterial symbiont of a vertebrate.</title>
        <authorList>
            <person name="Hendry T.A."/>
            <person name="de Wet J.R."/>
            <person name="Dunlap P.V."/>
        </authorList>
    </citation>
    <scope>NUCLEOTIDE SEQUENCE [LARGE SCALE GENOMIC DNA]</scope>
    <source>
        <strain evidence="22 23">Akat1</strain>
    </source>
</reference>
<organism evidence="22 23">
    <name type="scientific">Candidatus Photodesmus katoptron Akat1</name>
    <dbReference type="NCBI Taxonomy" id="1236703"/>
    <lineage>
        <taxon>Bacteria</taxon>
        <taxon>Pseudomonadati</taxon>
        <taxon>Pseudomonadota</taxon>
        <taxon>Gammaproteobacteria</taxon>
        <taxon>Vibrionales</taxon>
        <taxon>Vibrionaceae</taxon>
        <taxon>Candidatus Photodesmus</taxon>
    </lineage>
</organism>
<dbReference type="Proteomes" id="UP000053688">
    <property type="component" value="Unassembled WGS sequence"/>
</dbReference>
<dbReference type="Pfam" id="PF18269">
    <property type="entry name" value="T3SS_ATPase_C"/>
    <property type="match status" value="1"/>
</dbReference>
<dbReference type="EMBL" id="AMSD01000001">
    <property type="protein sequence ID" value="EPE37903.1"/>
    <property type="molecule type" value="Genomic_DNA"/>
</dbReference>
<keyword evidence="16" id="KW-0139">CF(1)</keyword>
<dbReference type="InterPro" id="IPR020003">
    <property type="entry name" value="ATPase_a/bsu_AS"/>
</dbReference>
<comment type="caution">
    <text evidence="22">The sequence shown here is derived from an EMBL/GenBank/DDBJ whole genome shotgun (WGS) entry which is preliminary data.</text>
</comment>
<dbReference type="PATRIC" id="fig|1236703.3.peg.361"/>
<dbReference type="GO" id="GO:0016887">
    <property type="term" value="F:ATP hydrolysis activity"/>
    <property type="evidence" value="ECO:0007669"/>
    <property type="project" value="InterPro"/>
</dbReference>
<dbReference type="InterPro" id="IPR003593">
    <property type="entry name" value="AAA+_ATPase"/>
</dbReference>
<evidence type="ECO:0000256" key="13">
    <source>
        <dbReference type="ARBA" id="ARBA00022967"/>
    </source>
</evidence>
<dbReference type="SMART" id="SM00382">
    <property type="entry name" value="AAA"/>
    <property type="match status" value="1"/>
</dbReference>
<feature type="domain" description="AAA+ ATPase" evidence="21">
    <location>
        <begin position="158"/>
        <end position="341"/>
    </location>
</feature>
<evidence type="ECO:0000256" key="20">
    <source>
        <dbReference type="ARBA" id="ARBA00034006"/>
    </source>
</evidence>
<sequence>MITLSERLKQYKIQGITCRPVVSGKLIRVIGLTLEAKGCQAPIGSLCEIETINGTMEVEVVGFSENSLYLMANEQITGVFPGAKITPLKRELSIPVGTEILGRVINSMGNPLDNLGPIHITEHAAFSAKPINPLIRKPITEPLDVGIKAINGLLTIGKGQRIGLFAGSGVGKSITLGMMTKGTIAKIIVVGLIGERGREVKEFIQEILDKEKYKYSVIIAAPADTAPLMRIKGAQSALTISEYYRDKGFDVLLLIDSLTRFAQAQREIALSIGEPPTTKGYPPSVFTKLSSLIERAGNINTQGSITAFFTVLTEGDDLQDPIADAARAILDGHIVLSREIADSGHYPAIDIEKSISRVMPNITTKEHMLMSRKIKKVLSICRQNQDLLSIGAYKPGIDPIVDNAFSLKPKIDHYLQQDTQESVPYEMCITMLENILK</sequence>
<dbReference type="GO" id="GO:0030257">
    <property type="term" value="C:type III protein secretion system complex"/>
    <property type="evidence" value="ECO:0007669"/>
    <property type="project" value="InterPro"/>
</dbReference>
<dbReference type="InterPro" id="IPR005714">
    <property type="entry name" value="ATPase_T3SS_FliI/YscN"/>
</dbReference>
<keyword evidence="15" id="KW-0472">Membrane</keyword>
<keyword evidence="18" id="KW-0066">ATP synthesis</keyword>
<keyword evidence="8" id="KW-0547">Nucleotide-binding</keyword>
<keyword evidence="23" id="KW-1185">Reference proteome</keyword>
<accession>S3EI97</accession>
<dbReference type="CDD" id="cd01136">
    <property type="entry name" value="ATPase_flagellum-secretory_path_III"/>
    <property type="match status" value="1"/>
</dbReference>
<evidence type="ECO:0000256" key="15">
    <source>
        <dbReference type="ARBA" id="ARBA00023136"/>
    </source>
</evidence>
<evidence type="ECO:0000256" key="5">
    <source>
        <dbReference type="ARBA" id="ARBA00020580"/>
    </source>
</evidence>
<dbReference type="GO" id="GO:0005737">
    <property type="term" value="C:cytoplasm"/>
    <property type="evidence" value="ECO:0007669"/>
    <property type="project" value="UniProtKB-SubCell"/>
</dbReference>
<dbReference type="FunFam" id="3.40.50.12240:FF:000002">
    <property type="entry name" value="Flagellum-specific ATP synthase FliI"/>
    <property type="match status" value="1"/>
</dbReference>
<evidence type="ECO:0000256" key="14">
    <source>
        <dbReference type="ARBA" id="ARBA00023065"/>
    </source>
</evidence>
<evidence type="ECO:0000256" key="9">
    <source>
        <dbReference type="ARBA" id="ARBA00022781"/>
    </source>
</evidence>
<keyword evidence="6" id="KW-0813">Transport</keyword>
<evidence type="ECO:0000256" key="12">
    <source>
        <dbReference type="ARBA" id="ARBA00022927"/>
    </source>
</evidence>
<dbReference type="GO" id="GO:0005524">
    <property type="term" value="F:ATP binding"/>
    <property type="evidence" value="ECO:0007669"/>
    <property type="project" value="UniProtKB-KW"/>
</dbReference>
<evidence type="ECO:0000256" key="11">
    <source>
        <dbReference type="ARBA" id="ARBA00022840"/>
    </source>
</evidence>
<evidence type="ECO:0000256" key="1">
    <source>
        <dbReference type="ARBA" id="ARBA00004370"/>
    </source>
</evidence>
<evidence type="ECO:0000256" key="4">
    <source>
        <dbReference type="ARBA" id="ARBA00012473"/>
    </source>
</evidence>
<dbReference type="EC" id="7.1.2.2" evidence="4"/>
<dbReference type="PANTHER" id="PTHR15184:SF81">
    <property type="entry name" value="FLAGELLUM-SPECIFIC ATP SYNTHASE"/>
    <property type="match status" value="1"/>
</dbReference>
<dbReference type="AlphaFoldDB" id="S3EI97"/>
<comment type="subunit">
    <text evidence="19">F-type ATPases have 2 components, CF(1) - the catalytic core - and CF(0) - the membrane proton channel. CF(1) has five subunits: alpha(3), beta(3), gamma(1), delta(1), epsilon(1). CF(0) has four main subunits: a(1), b(1), b'(1) and c(9-12).</text>
</comment>
<comment type="catalytic activity">
    <reaction evidence="20">
        <text>ATP + H2O + cellular proteinSide 1 = ADP + phosphate + cellular proteinSide 2.</text>
        <dbReference type="EC" id="7.4.2.8"/>
    </reaction>
</comment>
<dbReference type="InterPro" id="IPR027417">
    <property type="entry name" value="P-loop_NTPase"/>
</dbReference>
<evidence type="ECO:0000256" key="10">
    <source>
        <dbReference type="ARBA" id="ARBA00022795"/>
    </source>
</evidence>
<dbReference type="RefSeq" id="WP_016503701.1">
    <property type="nucleotide sequence ID" value="NZ_AMSD01000001.1"/>
</dbReference>
<keyword evidence="14" id="KW-0406">Ion transport</keyword>
<protein>
    <recommendedName>
        <fullName evidence="5">Flagellum-specific ATP synthase</fullName>
        <ecNumber evidence="4">7.1.2.2</ecNumber>
    </recommendedName>
</protein>
<evidence type="ECO:0000256" key="6">
    <source>
        <dbReference type="ARBA" id="ARBA00022448"/>
    </source>
</evidence>
<dbReference type="STRING" id="28176.CF66_2033"/>
<comment type="similarity">
    <text evidence="3">Belongs to the ATPase alpha/beta chains family.</text>
</comment>
<dbReference type="InterPro" id="IPR000194">
    <property type="entry name" value="ATPase_F1/V1/A1_a/bsu_nucl-bd"/>
</dbReference>
<evidence type="ECO:0000256" key="8">
    <source>
        <dbReference type="ARBA" id="ARBA00022741"/>
    </source>
</evidence>
<keyword evidence="7" id="KW-0963">Cytoplasm</keyword>
<evidence type="ECO:0000256" key="2">
    <source>
        <dbReference type="ARBA" id="ARBA00004496"/>
    </source>
</evidence>
<dbReference type="InterPro" id="IPR040627">
    <property type="entry name" value="T3SS_ATPase_C"/>
</dbReference>
<dbReference type="Pfam" id="PF00006">
    <property type="entry name" value="ATP-synt_ab"/>
    <property type="match status" value="1"/>
</dbReference>
<evidence type="ECO:0000256" key="16">
    <source>
        <dbReference type="ARBA" id="ARBA00023196"/>
    </source>
</evidence>
<evidence type="ECO:0000256" key="7">
    <source>
        <dbReference type="ARBA" id="ARBA00022490"/>
    </source>
</evidence>
<evidence type="ECO:0000313" key="22">
    <source>
        <dbReference type="EMBL" id="EPE37903.1"/>
    </source>
</evidence>
<keyword evidence="12" id="KW-0653">Protein transport</keyword>
<evidence type="ECO:0000256" key="18">
    <source>
        <dbReference type="ARBA" id="ARBA00023310"/>
    </source>
</evidence>
<gene>
    <name evidence="22" type="ORF">O1U_0366</name>
</gene>
<dbReference type="SUPFAM" id="SSF52540">
    <property type="entry name" value="P-loop containing nucleoside triphosphate hydrolases"/>
    <property type="match status" value="1"/>
</dbReference>
<keyword evidence="17" id="KW-1006">Bacterial flagellum protein export</keyword>
<keyword evidence="10" id="KW-1005">Bacterial flagellum biogenesis</keyword>
<evidence type="ECO:0000313" key="23">
    <source>
        <dbReference type="Proteomes" id="UP000053688"/>
    </source>
</evidence>
<dbReference type="GO" id="GO:0045259">
    <property type="term" value="C:proton-transporting ATP synthase complex"/>
    <property type="evidence" value="ECO:0007669"/>
    <property type="project" value="UniProtKB-KW"/>
</dbReference>
<keyword evidence="9" id="KW-0375">Hydrogen ion transport</keyword>
<dbReference type="FunFam" id="3.40.50.300:FF:002432">
    <property type="entry name" value="ATP synthase subunit alpha, mitochondrial"/>
    <property type="match status" value="1"/>
</dbReference>